<keyword evidence="2" id="KW-1133">Transmembrane helix</keyword>
<dbReference type="InterPro" id="IPR021511">
    <property type="entry name" value="DUF3172"/>
</dbReference>
<gene>
    <name evidence="3" type="ORF">AVDCRST_MAG92-5650</name>
</gene>
<accession>A0A6J4KKG3</accession>
<keyword evidence="2" id="KW-0812">Transmembrane</keyword>
<dbReference type="AlphaFoldDB" id="A0A6J4KKG3"/>
<organism evidence="3">
    <name type="scientific">uncultured Coleofasciculus sp</name>
    <dbReference type="NCBI Taxonomy" id="1267456"/>
    <lineage>
        <taxon>Bacteria</taxon>
        <taxon>Bacillati</taxon>
        <taxon>Cyanobacteriota</taxon>
        <taxon>Cyanophyceae</taxon>
        <taxon>Coleofasciculales</taxon>
        <taxon>Coleofasciculaceae</taxon>
        <taxon>Coleofasciculus</taxon>
        <taxon>environmental samples</taxon>
    </lineage>
</organism>
<dbReference type="Pfam" id="PF11371">
    <property type="entry name" value="DUF3172"/>
    <property type="match status" value="1"/>
</dbReference>
<dbReference type="EMBL" id="CADCTM010000945">
    <property type="protein sequence ID" value="CAA9308565.1"/>
    <property type="molecule type" value="Genomic_DNA"/>
</dbReference>
<name>A0A6J4KKG3_9CYAN</name>
<feature type="transmembrane region" description="Helical" evidence="2">
    <location>
        <begin position="26"/>
        <end position="49"/>
    </location>
</feature>
<protein>
    <recommendedName>
        <fullName evidence="4">DUF3172 domain-containing protein</fullName>
    </recommendedName>
</protein>
<keyword evidence="2" id="KW-0472">Membrane</keyword>
<evidence type="ECO:0000256" key="2">
    <source>
        <dbReference type="SAM" id="Phobius"/>
    </source>
</evidence>
<evidence type="ECO:0000313" key="3">
    <source>
        <dbReference type="EMBL" id="CAA9308565.1"/>
    </source>
</evidence>
<feature type="region of interest" description="Disordered" evidence="1">
    <location>
        <begin position="1"/>
        <end position="22"/>
    </location>
</feature>
<evidence type="ECO:0000256" key="1">
    <source>
        <dbReference type="SAM" id="MobiDB-lite"/>
    </source>
</evidence>
<evidence type="ECO:0008006" key="4">
    <source>
        <dbReference type="Google" id="ProtNLM"/>
    </source>
</evidence>
<proteinExistence type="predicted"/>
<sequence length="182" mass="19996">MKRSKFRSTAPRENPRDKAPGSNPSLFNYTSLAIMAGILILGIGIGIAFSSTATISPANVVSREVIDRSAPNPELCVQFGASAMVTDMRVFITMNPFNVYVTQPSMRPGCVLRQNNWSILEQKQLVSSEQVSDCKRRMNTFGFTGDLNSKPDIKCVYQNEAADNLFLNQPGAIGPKPETDNF</sequence>
<reference evidence="3" key="1">
    <citation type="submission" date="2020-02" db="EMBL/GenBank/DDBJ databases">
        <authorList>
            <person name="Meier V. D."/>
        </authorList>
    </citation>
    <scope>NUCLEOTIDE SEQUENCE</scope>
    <source>
        <strain evidence="3">AVDCRST_MAG92</strain>
    </source>
</reference>